<keyword evidence="2" id="KW-1185">Reference proteome</keyword>
<organism evidence="1 2">
    <name type="scientific">Burkholderia metallica</name>
    <dbReference type="NCBI Taxonomy" id="488729"/>
    <lineage>
        <taxon>Bacteria</taxon>
        <taxon>Pseudomonadati</taxon>
        <taxon>Pseudomonadota</taxon>
        <taxon>Betaproteobacteria</taxon>
        <taxon>Burkholderiales</taxon>
        <taxon>Burkholderiaceae</taxon>
        <taxon>Burkholderia</taxon>
        <taxon>Burkholderia cepacia complex</taxon>
    </lineage>
</organism>
<comment type="caution">
    <text evidence="1">The sequence shown here is derived from an EMBL/GenBank/DDBJ whole genome shotgun (WGS) entry which is preliminary data.</text>
</comment>
<name>A0ABT8PDP7_9BURK</name>
<sequence length="88" mass="9921">MSQRAGQIFLEADLAILAAEPDRLRDCDRAIAREWAQDPDAPSAAFRRDRRQALEHLHAQDPLFHSAEFAPLTARAQHNLDTLIVSYA</sequence>
<evidence type="ECO:0000313" key="1">
    <source>
        <dbReference type="EMBL" id="MDN7933265.1"/>
    </source>
</evidence>
<evidence type="ECO:0000313" key="2">
    <source>
        <dbReference type="Proteomes" id="UP001171606"/>
    </source>
</evidence>
<gene>
    <name evidence="1" type="ORF">QZM52_18430</name>
</gene>
<protein>
    <submittedName>
        <fullName evidence="1">Uncharacterized protein</fullName>
    </submittedName>
</protein>
<dbReference type="RefSeq" id="WP_301755954.1">
    <property type="nucleotide sequence ID" value="NZ_JAUJSQ010000006.1"/>
</dbReference>
<accession>A0ABT8PDP7</accession>
<proteinExistence type="predicted"/>
<reference evidence="1" key="1">
    <citation type="submission" date="2023-07" db="EMBL/GenBank/DDBJ databases">
        <title>A collection of bacterial strains from the Burkholderia cepacia Research Laboratory and Repository.</title>
        <authorList>
            <person name="Lipuma J."/>
            <person name="Spilker T."/>
            <person name="Caverly L."/>
        </authorList>
    </citation>
    <scope>NUCLEOTIDE SEQUENCE</scope>
    <source>
        <strain evidence="1">AU42020</strain>
    </source>
</reference>
<dbReference type="Proteomes" id="UP001171606">
    <property type="component" value="Unassembled WGS sequence"/>
</dbReference>
<dbReference type="EMBL" id="JAUJSQ010000006">
    <property type="protein sequence ID" value="MDN7933265.1"/>
    <property type="molecule type" value="Genomic_DNA"/>
</dbReference>